<dbReference type="EMBL" id="CP035758">
    <property type="protein sequence ID" value="QBD80657.1"/>
    <property type="molecule type" value="Genomic_DNA"/>
</dbReference>
<accession>A0A4P6JXZ7</accession>
<dbReference type="KEGG" id="kbs:EPA93_33670"/>
<evidence type="ECO:0000256" key="1">
    <source>
        <dbReference type="SAM" id="MobiDB-lite"/>
    </source>
</evidence>
<name>A0A4P6JXZ7_KTERU</name>
<evidence type="ECO:0000313" key="2">
    <source>
        <dbReference type="EMBL" id="QBD80657.1"/>
    </source>
</evidence>
<dbReference type="AlphaFoldDB" id="A0A4P6JXZ7"/>
<keyword evidence="3" id="KW-1185">Reference proteome</keyword>
<proteinExistence type="predicted"/>
<evidence type="ECO:0000313" key="3">
    <source>
        <dbReference type="Proteomes" id="UP000290365"/>
    </source>
</evidence>
<sequence length="97" mass="11629">MSRIEGKVQERNMEEKETCNTPTTPSRQQVLVILDQLNRARLLQEMVNTPPEKRHADNLFNQCYRWLQHNNIQFYYDETEHLYLLVVPHKSKETTSL</sequence>
<dbReference type="Proteomes" id="UP000290365">
    <property type="component" value="Chromosome"/>
</dbReference>
<organism evidence="2 3">
    <name type="scientific">Ktedonosporobacter rubrisoli</name>
    <dbReference type="NCBI Taxonomy" id="2509675"/>
    <lineage>
        <taxon>Bacteria</taxon>
        <taxon>Bacillati</taxon>
        <taxon>Chloroflexota</taxon>
        <taxon>Ktedonobacteria</taxon>
        <taxon>Ktedonobacterales</taxon>
        <taxon>Ktedonosporobacteraceae</taxon>
        <taxon>Ktedonosporobacter</taxon>
    </lineage>
</organism>
<gene>
    <name evidence="2" type="ORF">EPA93_33670</name>
</gene>
<feature type="compositionally biased region" description="Basic and acidic residues" evidence="1">
    <location>
        <begin position="1"/>
        <end position="18"/>
    </location>
</feature>
<reference evidence="2 3" key="1">
    <citation type="submission" date="2019-01" db="EMBL/GenBank/DDBJ databases">
        <title>Ktedonosporobacter rubrisoli SCAWS-G2.</title>
        <authorList>
            <person name="Huang Y."/>
            <person name="Yan B."/>
        </authorList>
    </citation>
    <scope>NUCLEOTIDE SEQUENCE [LARGE SCALE GENOMIC DNA]</scope>
    <source>
        <strain evidence="2 3">SCAWS-G2</strain>
    </source>
</reference>
<feature type="region of interest" description="Disordered" evidence="1">
    <location>
        <begin position="1"/>
        <end position="25"/>
    </location>
</feature>
<dbReference type="RefSeq" id="WP_129891721.1">
    <property type="nucleotide sequence ID" value="NZ_CP035758.1"/>
</dbReference>
<protein>
    <submittedName>
        <fullName evidence="2">Uncharacterized protein</fullName>
    </submittedName>
</protein>